<dbReference type="RefSeq" id="WP_091063393.1">
    <property type="nucleotide sequence ID" value="NZ_FNCF01000004.1"/>
</dbReference>
<dbReference type="InterPro" id="IPR003439">
    <property type="entry name" value="ABC_transporter-like_ATP-bd"/>
</dbReference>
<feature type="domain" description="ABC transporter" evidence="5">
    <location>
        <begin position="277"/>
        <end position="520"/>
    </location>
</feature>
<sequence>MDLLQVEGLAKAYGARRVLRDVTFSVAEGEVVGLVGANGAGKSTLGDIVAGRYAPDAGLMTVAGHAYAPLSAADARHLGVGAVEQLVRLDPELTVARAVFRDTELAGAPDARVRARARAVLADVGLDLDPDQLVADVPRFVHGLVEAARVLAEDTRLVVMDEVSAALTPAEVDGLHAIARRLRSQGRGVLYISHRLPEMLEVVDRVLVLREGRIALDAPAAGLDPAGLAVATLDGAVPAARPEARPWGTTAPVLIPEARPAPEDGPAPLPALSTRPEPSADVALEVRNLRVPGTSAGLDLTLRRGEVLGLTGRRRSGLQEIAGALTGEIPAQVDAVSVHGEQRPVTDDPGTAPLRLAAYRPDDDAYGMDPRETIARTLTDAEWGRPDDLRTEIATLRGVIDTVHRMNVRTMSIRTVFGALSGGDQHKLALARWMAAEDGDVVVVHEPTRGLDLRSRREVRRLLDDVTAHGRSVVVVSVDPDELTEVCDRIGVVSDGRVDEWLDTHEMSAADVRARILGAVATPA</sequence>
<evidence type="ECO:0000256" key="1">
    <source>
        <dbReference type="ARBA" id="ARBA00022448"/>
    </source>
</evidence>
<dbReference type="PANTHER" id="PTHR43790:SF9">
    <property type="entry name" value="GALACTOFURANOSE TRANSPORTER ATP-BINDING PROTEIN YTFR"/>
    <property type="match status" value="1"/>
</dbReference>
<evidence type="ECO:0000256" key="2">
    <source>
        <dbReference type="ARBA" id="ARBA00022737"/>
    </source>
</evidence>
<evidence type="ECO:0000259" key="5">
    <source>
        <dbReference type="PROSITE" id="PS50893"/>
    </source>
</evidence>
<dbReference type="SUPFAM" id="SSF52540">
    <property type="entry name" value="P-loop containing nucleoside triphosphate hydrolases"/>
    <property type="match status" value="2"/>
</dbReference>
<dbReference type="CDD" id="cd03216">
    <property type="entry name" value="ABC_Carb_Monos_I"/>
    <property type="match status" value="1"/>
</dbReference>
<dbReference type="PROSITE" id="PS50893">
    <property type="entry name" value="ABC_TRANSPORTER_2"/>
    <property type="match status" value="2"/>
</dbReference>
<evidence type="ECO:0000256" key="4">
    <source>
        <dbReference type="ARBA" id="ARBA00022840"/>
    </source>
</evidence>
<dbReference type="InterPro" id="IPR050107">
    <property type="entry name" value="ABC_carbohydrate_import_ATPase"/>
</dbReference>
<dbReference type="Pfam" id="PF00005">
    <property type="entry name" value="ABC_tran"/>
    <property type="match status" value="2"/>
</dbReference>
<keyword evidence="4 6" id="KW-0067">ATP-binding</keyword>
<name>A0A1G7UHQ6_9ACTN</name>
<organism evidence="6 7">
    <name type="scientific">Klenkia brasiliensis</name>
    <dbReference type="NCBI Taxonomy" id="333142"/>
    <lineage>
        <taxon>Bacteria</taxon>
        <taxon>Bacillati</taxon>
        <taxon>Actinomycetota</taxon>
        <taxon>Actinomycetes</taxon>
        <taxon>Geodermatophilales</taxon>
        <taxon>Geodermatophilaceae</taxon>
        <taxon>Klenkia</taxon>
    </lineage>
</organism>
<keyword evidence="3" id="KW-0547">Nucleotide-binding</keyword>
<dbReference type="AlphaFoldDB" id="A0A1G7UHQ6"/>
<keyword evidence="2" id="KW-0677">Repeat</keyword>
<evidence type="ECO:0000313" key="6">
    <source>
        <dbReference type="EMBL" id="SDG46599.1"/>
    </source>
</evidence>
<proteinExistence type="predicted"/>
<protein>
    <submittedName>
        <fullName evidence="6">Ribose transport system ATP-binding protein</fullName>
    </submittedName>
</protein>
<dbReference type="OrthoDB" id="39350at2"/>
<keyword evidence="1" id="KW-0813">Transport</keyword>
<dbReference type="PANTHER" id="PTHR43790">
    <property type="entry name" value="CARBOHYDRATE TRANSPORT ATP-BINDING PROTEIN MG119-RELATED"/>
    <property type="match status" value="1"/>
</dbReference>
<evidence type="ECO:0000313" key="7">
    <source>
        <dbReference type="Proteomes" id="UP000198863"/>
    </source>
</evidence>
<reference evidence="7" key="1">
    <citation type="submission" date="2016-10" db="EMBL/GenBank/DDBJ databases">
        <authorList>
            <person name="Varghese N."/>
            <person name="Submissions S."/>
        </authorList>
    </citation>
    <scope>NUCLEOTIDE SEQUENCE [LARGE SCALE GENOMIC DNA]</scope>
    <source>
        <strain evidence="7">DSM 44526</strain>
    </source>
</reference>
<dbReference type="GO" id="GO:0016887">
    <property type="term" value="F:ATP hydrolysis activity"/>
    <property type="evidence" value="ECO:0007669"/>
    <property type="project" value="InterPro"/>
</dbReference>
<dbReference type="InterPro" id="IPR027417">
    <property type="entry name" value="P-loop_NTPase"/>
</dbReference>
<dbReference type="SMART" id="SM00382">
    <property type="entry name" value="AAA"/>
    <property type="match status" value="2"/>
</dbReference>
<evidence type="ECO:0000256" key="3">
    <source>
        <dbReference type="ARBA" id="ARBA00022741"/>
    </source>
</evidence>
<dbReference type="Gene3D" id="3.40.50.300">
    <property type="entry name" value="P-loop containing nucleotide triphosphate hydrolases"/>
    <property type="match status" value="2"/>
</dbReference>
<keyword evidence="7" id="KW-1185">Reference proteome</keyword>
<dbReference type="GO" id="GO:0005524">
    <property type="term" value="F:ATP binding"/>
    <property type="evidence" value="ECO:0007669"/>
    <property type="project" value="UniProtKB-KW"/>
</dbReference>
<feature type="domain" description="ABC transporter" evidence="5">
    <location>
        <begin position="4"/>
        <end position="236"/>
    </location>
</feature>
<accession>A0A1G7UHQ6</accession>
<dbReference type="EMBL" id="FNCF01000004">
    <property type="protein sequence ID" value="SDG46599.1"/>
    <property type="molecule type" value="Genomic_DNA"/>
</dbReference>
<dbReference type="Proteomes" id="UP000198863">
    <property type="component" value="Unassembled WGS sequence"/>
</dbReference>
<gene>
    <name evidence="6" type="ORF">SAMN05660324_2625</name>
</gene>
<dbReference type="InterPro" id="IPR003593">
    <property type="entry name" value="AAA+_ATPase"/>
</dbReference>